<dbReference type="Proteomes" id="UP000276215">
    <property type="component" value="Unassembled WGS sequence"/>
</dbReference>
<feature type="domain" description="CCHC-type" evidence="2">
    <location>
        <begin position="132"/>
        <end position="145"/>
    </location>
</feature>
<sequence>MNLLFVIAFIKGMKDQDKWQRVTFDLKNDPNFPFSKALTVVKFAFQEIGEPDPFHPQPDKMESEVVPLYFLHNVAQVDALTKSEVPVPLIQTTLTQEQFNTLMVGYEASMSRGSRVGSGDPLNHHTNLHITCFNCGQRGHYSDTCHNTPVSSYKQ</sequence>
<organism evidence="3 4">
    <name type="scientific">Choiromyces venosus 120613-1</name>
    <dbReference type="NCBI Taxonomy" id="1336337"/>
    <lineage>
        <taxon>Eukaryota</taxon>
        <taxon>Fungi</taxon>
        <taxon>Dikarya</taxon>
        <taxon>Ascomycota</taxon>
        <taxon>Pezizomycotina</taxon>
        <taxon>Pezizomycetes</taxon>
        <taxon>Pezizales</taxon>
        <taxon>Tuberaceae</taxon>
        <taxon>Choiromyces</taxon>
    </lineage>
</organism>
<gene>
    <name evidence="3" type="ORF">L873DRAFT_1866032</name>
</gene>
<keyword evidence="1" id="KW-0863">Zinc-finger</keyword>
<dbReference type="Gene3D" id="4.10.60.10">
    <property type="entry name" value="Zinc finger, CCHC-type"/>
    <property type="match status" value="1"/>
</dbReference>
<accession>A0A3N4J463</accession>
<keyword evidence="4" id="KW-1185">Reference proteome</keyword>
<keyword evidence="1" id="KW-0479">Metal-binding</keyword>
<evidence type="ECO:0000259" key="2">
    <source>
        <dbReference type="PROSITE" id="PS50158"/>
    </source>
</evidence>
<dbReference type="AlphaFoldDB" id="A0A3N4J463"/>
<evidence type="ECO:0000256" key="1">
    <source>
        <dbReference type="PROSITE-ProRule" id="PRU00047"/>
    </source>
</evidence>
<evidence type="ECO:0000313" key="3">
    <source>
        <dbReference type="EMBL" id="RPA91888.1"/>
    </source>
</evidence>
<dbReference type="PROSITE" id="PS50158">
    <property type="entry name" value="ZF_CCHC"/>
    <property type="match status" value="1"/>
</dbReference>
<dbReference type="OrthoDB" id="6361509at2759"/>
<dbReference type="Pfam" id="PF00098">
    <property type="entry name" value="zf-CCHC"/>
    <property type="match status" value="1"/>
</dbReference>
<dbReference type="GO" id="GO:0008270">
    <property type="term" value="F:zinc ion binding"/>
    <property type="evidence" value="ECO:0007669"/>
    <property type="project" value="UniProtKB-KW"/>
</dbReference>
<dbReference type="InterPro" id="IPR036875">
    <property type="entry name" value="Znf_CCHC_sf"/>
</dbReference>
<protein>
    <recommendedName>
        <fullName evidence="2">CCHC-type domain-containing protein</fullName>
    </recommendedName>
</protein>
<dbReference type="GO" id="GO:0003676">
    <property type="term" value="F:nucleic acid binding"/>
    <property type="evidence" value="ECO:0007669"/>
    <property type="project" value="InterPro"/>
</dbReference>
<name>A0A3N4J463_9PEZI</name>
<dbReference type="SMART" id="SM00343">
    <property type="entry name" value="ZnF_C2HC"/>
    <property type="match status" value="1"/>
</dbReference>
<dbReference type="SUPFAM" id="SSF57756">
    <property type="entry name" value="Retrovirus zinc finger-like domains"/>
    <property type="match status" value="1"/>
</dbReference>
<reference evidence="3 4" key="1">
    <citation type="journal article" date="2018" name="Nat. Ecol. Evol.">
        <title>Pezizomycetes genomes reveal the molecular basis of ectomycorrhizal truffle lifestyle.</title>
        <authorList>
            <person name="Murat C."/>
            <person name="Payen T."/>
            <person name="Noel B."/>
            <person name="Kuo A."/>
            <person name="Morin E."/>
            <person name="Chen J."/>
            <person name="Kohler A."/>
            <person name="Krizsan K."/>
            <person name="Balestrini R."/>
            <person name="Da Silva C."/>
            <person name="Montanini B."/>
            <person name="Hainaut M."/>
            <person name="Levati E."/>
            <person name="Barry K.W."/>
            <person name="Belfiori B."/>
            <person name="Cichocki N."/>
            <person name="Clum A."/>
            <person name="Dockter R.B."/>
            <person name="Fauchery L."/>
            <person name="Guy J."/>
            <person name="Iotti M."/>
            <person name="Le Tacon F."/>
            <person name="Lindquist E.A."/>
            <person name="Lipzen A."/>
            <person name="Malagnac F."/>
            <person name="Mello A."/>
            <person name="Molinier V."/>
            <person name="Miyauchi S."/>
            <person name="Poulain J."/>
            <person name="Riccioni C."/>
            <person name="Rubini A."/>
            <person name="Sitrit Y."/>
            <person name="Splivallo R."/>
            <person name="Traeger S."/>
            <person name="Wang M."/>
            <person name="Zifcakova L."/>
            <person name="Wipf D."/>
            <person name="Zambonelli A."/>
            <person name="Paolocci F."/>
            <person name="Nowrousian M."/>
            <person name="Ottonello S."/>
            <person name="Baldrian P."/>
            <person name="Spatafora J.W."/>
            <person name="Henrissat B."/>
            <person name="Nagy L.G."/>
            <person name="Aury J.M."/>
            <person name="Wincker P."/>
            <person name="Grigoriev I.V."/>
            <person name="Bonfante P."/>
            <person name="Martin F.M."/>
        </authorList>
    </citation>
    <scope>NUCLEOTIDE SEQUENCE [LARGE SCALE GENOMIC DNA]</scope>
    <source>
        <strain evidence="3 4">120613-1</strain>
    </source>
</reference>
<keyword evidence="1" id="KW-0862">Zinc</keyword>
<dbReference type="InterPro" id="IPR001878">
    <property type="entry name" value="Znf_CCHC"/>
</dbReference>
<evidence type="ECO:0000313" key="4">
    <source>
        <dbReference type="Proteomes" id="UP000276215"/>
    </source>
</evidence>
<proteinExistence type="predicted"/>
<dbReference type="EMBL" id="ML120485">
    <property type="protein sequence ID" value="RPA91888.1"/>
    <property type="molecule type" value="Genomic_DNA"/>
</dbReference>